<comment type="caution">
    <text evidence="3">The sequence shown here is derived from an EMBL/GenBank/DDBJ whole genome shotgun (WGS) entry which is preliminary data.</text>
</comment>
<protein>
    <submittedName>
        <fullName evidence="3">Phosphatase PAP2 family protein</fullName>
    </submittedName>
</protein>
<evidence type="ECO:0000313" key="4">
    <source>
        <dbReference type="Proteomes" id="UP000470302"/>
    </source>
</evidence>
<keyword evidence="1" id="KW-0812">Transmembrane</keyword>
<evidence type="ECO:0000259" key="2">
    <source>
        <dbReference type="Pfam" id="PF01569"/>
    </source>
</evidence>
<feature type="transmembrane region" description="Helical" evidence="1">
    <location>
        <begin position="166"/>
        <end position="186"/>
    </location>
</feature>
<feature type="transmembrane region" description="Helical" evidence="1">
    <location>
        <begin position="21"/>
        <end position="44"/>
    </location>
</feature>
<dbReference type="Proteomes" id="UP000470302">
    <property type="component" value="Unassembled WGS sequence"/>
</dbReference>
<proteinExistence type="predicted"/>
<dbReference type="InterPro" id="IPR036938">
    <property type="entry name" value="PAP2/HPO_sf"/>
</dbReference>
<dbReference type="Pfam" id="PF01569">
    <property type="entry name" value="PAP2"/>
    <property type="match status" value="1"/>
</dbReference>
<feature type="transmembrane region" description="Helical" evidence="1">
    <location>
        <begin position="217"/>
        <end position="236"/>
    </location>
</feature>
<dbReference type="InterPro" id="IPR000326">
    <property type="entry name" value="PAP2/HPO"/>
</dbReference>
<keyword evidence="1" id="KW-0472">Membrane</keyword>
<feature type="transmembrane region" description="Helical" evidence="1">
    <location>
        <begin position="64"/>
        <end position="87"/>
    </location>
</feature>
<feature type="domain" description="Phosphatidic acid phosphatase type 2/haloperoxidase" evidence="2">
    <location>
        <begin position="106"/>
        <end position="235"/>
    </location>
</feature>
<keyword evidence="1" id="KW-1133">Transmembrane helix</keyword>
<evidence type="ECO:0000313" key="3">
    <source>
        <dbReference type="EMBL" id="MYM89759.1"/>
    </source>
</evidence>
<feature type="transmembrane region" description="Helical" evidence="1">
    <location>
        <begin position="193"/>
        <end position="211"/>
    </location>
</feature>
<evidence type="ECO:0000256" key="1">
    <source>
        <dbReference type="SAM" id="Phobius"/>
    </source>
</evidence>
<dbReference type="AlphaFoldDB" id="A0A845GAD1"/>
<organism evidence="3 4">
    <name type="scientific">Duganella vulcania</name>
    <dbReference type="NCBI Taxonomy" id="2692166"/>
    <lineage>
        <taxon>Bacteria</taxon>
        <taxon>Pseudomonadati</taxon>
        <taxon>Pseudomonadota</taxon>
        <taxon>Betaproteobacteria</taxon>
        <taxon>Burkholderiales</taxon>
        <taxon>Oxalobacteraceae</taxon>
        <taxon>Telluria group</taxon>
        <taxon>Duganella</taxon>
    </lineage>
</organism>
<dbReference type="SUPFAM" id="SSF48317">
    <property type="entry name" value="Acid phosphatase/Vanadium-dependent haloperoxidase"/>
    <property type="match status" value="1"/>
</dbReference>
<dbReference type="Gene3D" id="1.20.144.10">
    <property type="entry name" value="Phosphatidic acid phosphatase type 2/haloperoxidase"/>
    <property type="match status" value="1"/>
</dbReference>
<accession>A0A845GAD1</accession>
<name>A0A845GAD1_9BURK</name>
<reference evidence="3 4" key="1">
    <citation type="submission" date="2020-01" db="EMBL/GenBank/DDBJ databases">
        <title>Novel species isolated from a subtropical stream in China.</title>
        <authorList>
            <person name="Lu H."/>
        </authorList>
    </citation>
    <scope>NUCLEOTIDE SEQUENCE [LARGE SCALE GENOMIC DNA]</scope>
    <source>
        <strain evidence="3 4">FT82W</strain>
    </source>
</reference>
<gene>
    <name evidence="3" type="ORF">GTP91_21585</name>
</gene>
<feature type="transmembrane region" description="Helical" evidence="1">
    <location>
        <begin position="99"/>
        <end position="118"/>
    </location>
</feature>
<sequence>MKIDRAENLSIQSDYQHAWRRVRVGLGLGTCVTALAILACVFWIDLPLASYVHESGIDSQFHWLRIFINFQAFFTPIALVYMLVYIVQRSKSEMSYNSYFWFVTCVGTFVTCEIKNMFKILFGRTWPRDTSEMIMDIDVILPQMSSRGYVNDGIHLFKPFAAIKSFTAFPSGTMCVFFAVAIPVWMRFPSMRIPIFLWGGVTVFSLIQSNTHFLSDVLAGAYLGGIVGMISFAVILQQKDLLRK</sequence>
<dbReference type="RefSeq" id="WP_161098647.1">
    <property type="nucleotide sequence ID" value="NZ_WWCW01000086.1"/>
</dbReference>
<dbReference type="EMBL" id="WWCW01000086">
    <property type="protein sequence ID" value="MYM89759.1"/>
    <property type="molecule type" value="Genomic_DNA"/>
</dbReference>